<dbReference type="RefSeq" id="WP_324620106.1">
    <property type="nucleotide sequence ID" value="NZ_JAYKOT010000003.1"/>
</dbReference>
<dbReference type="SUPFAM" id="SSF55874">
    <property type="entry name" value="ATPase domain of HSP90 chaperone/DNA topoisomerase II/histidine kinase"/>
    <property type="match status" value="1"/>
</dbReference>
<keyword evidence="4" id="KW-1003">Cell membrane</keyword>
<comment type="caution">
    <text evidence="17">The sequence shown here is derived from an EMBL/GenBank/DDBJ whole genome shotgun (WGS) entry which is preliminary data.</text>
</comment>
<comment type="catalytic activity">
    <reaction evidence="1">
        <text>ATP + protein L-histidine = ADP + protein N-phospho-L-histidine.</text>
        <dbReference type="EC" id="2.7.13.3"/>
    </reaction>
</comment>
<keyword evidence="12" id="KW-0902">Two-component regulatory system</keyword>
<dbReference type="InterPro" id="IPR036890">
    <property type="entry name" value="HATPase_C_sf"/>
</dbReference>
<evidence type="ECO:0000313" key="18">
    <source>
        <dbReference type="Proteomes" id="UP001357733"/>
    </source>
</evidence>
<keyword evidence="10" id="KW-0067">ATP-binding</keyword>
<dbReference type="EMBL" id="JAYKOT010000003">
    <property type="protein sequence ID" value="MEB3429952.1"/>
    <property type="molecule type" value="Genomic_DNA"/>
</dbReference>
<evidence type="ECO:0000256" key="9">
    <source>
        <dbReference type="ARBA" id="ARBA00022777"/>
    </source>
</evidence>
<keyword evidence="11 14" id="KW-1133">Transmembrane helix</keyword>
<dbReference type="GO" id="GO:0005886">
    <property type="term" value="C:plasma membrane"/>
    <property type="evidence" value="ECO:0007669"/>
    <property type="project" value="UniProtKB-SubCell"/>
</dbReference>
<organism evidence="17 18">
    <name type="scientific">Citroniella saccharovorans</name>
    <dbReference type="NCBI Taxonomy" id="2053367"/>
    <lineage>
        <taxon>Bacteria</taxon>
        <taxon>Bacillati</taxon>
        <taxon>Bacillota</taxon>
        <taxon>Tissierellia</taxon>
        <taxon>Tissierellales</taxon>
        <taxon>Peptoniphilaceae</taxon>
        <taxon>Citroniella</taxon>
    </lineage>
</organism>
<evidence type="ECO:0000256" key="14">
    <source>
        <dbReference type="SAM" id="Phobius"/>
    </source>
</evidence>
<dbReference type="InterPro" id="IPR005467">
    <property type="entry name" value="His_kinase_dom"/>
</dbReference>
<dbReference type="SUPFAM" id="SSF47384">
    <property type="entry name" value="Homodimeric domain of signal transducing histidine kinase"/>
    <property type="match status" value="1"/>
</dbReference>
<protein>
    <recommendedName>
        <fullName evidence="3">histidine kinase</fullName>
        <ecNumber evidence="3">2.7.13.3</ecNumber>
    </recommendedName>
</protein>
<dbReference type="SMART" id="SM00388">
    <property type="entry name" value="HisKA"/>
    <property type="match status" value="1"/>
</dbReference>
<dbReference type="EC" id="2.7.13.3" evidence="3"/>
<dbReference type="InterPro" id="IPR036097">
    <property type="entry name" value="HisK_dim/P_sf"/>
</dbReference>
<keyword evidence="9 17" id="KW-0418">Kinase</keyword>
<evidence type="ECO:0000256" key="8">
    <source>
        <dbReference type="ARBA" id="ARBA00022741"/>
    </source>
</evidence>
<dbReference type="Gene3D" id="3.30.565.10">
    <property type="entry name" value="Histidine kinase-like ATPase, C-terminal domain"/>
    <property type="match status" value="1"/>
</dbReference>
<dbReference type="PROSITE" id="PS50885">
    <property type="entry name" value="HAMP"/>
    <property type="match status" value="1"/>
</dbReference>
<feature type="transmembrane region" description="Helical" evidence="14">
    <location>
        <begin position="7"/>
        <end position="29"/>
    </location>
</feature>
<comment type="subcellular location">
    <subcellularLocation>
        <location evidence="2">Cell membrane</location>
        <topology evidence="2">Multi-pass membrane protein</topology>
    </subcellularLocation>
</comment>
<feature type="domain" description="HAMP" evidence="16">
    <location>
        <begin position="173"/>
        <end position="224"/>
    </location>
</feature>
<keyword evidence="7 14" id="KW-0812">Transmembrane</keyword>
<evidence type="ECO:0000256" key="1">
    <source>
        <dbReference type="ARBA" id="ARBA00000085"/>
    </source>
</evidence>
<keyword evidence="18" id="KW-1185">Reference proteome</keyword>
<feature type="transmembrane region" description="Helical" evidence="14">
    <location>
        <begin position="146"/>
        <end position="164"/>
    </location>
</feature>
<keyword evidence="8" id="KW-0547">Nucleotide-binding</keyword>
<name>A0AAW9MZI0_9FIRM</name>
<dbReference type="InterPro" id="IPR050398">
    <property type="entry name" value="HssS/ArlS-like"/>
</dbReference>
<evidence type="ECO:0000313" key="17">
    <source>
        <dbReference type="EMBL" id="MEB3429952.1"/>
    </source>
</evidence>
<evidence type="ECO:0000256" key="2">
    <source>
        <dbReference type="ARBA" id="ARBA00004651"/>
    </source>
</evidence>
<gene>
    <name evidence="17" type="ORF">VLK81_08020</name>
</gene>
<dbReference type="InterPro" id="IPR003594">
    <property type="entry name" value="HATPase_dom"/>
</dbReference>
<dbReference type="SMART" id="SM00387">
    <property type="entry name" value="HATPase_c"/>
    <property type="match status" value="1"/>
</dbReference>
<accession>A0AAW9MZI0</accession>
<keyword evidence="13 14" id="KW-0472">Membrane</keyword>
<evidence type="ECO:0000256" key="6">
    <source>
        <dbReference type="ARBA" id="ARBA00022679"/>
    </source>
</evidence>
<sequence>MKLKKTIMLSYFAIILIPIVLILSFFAWFTSPELKRRNEKSAMDKIDSYVKLVEKGLINENNIEYYKSTFKQDKNLNIYIYSGGGDLIFNQENFEVKRNDTIDFKNLDEVLEKDNFFIYKNIIKRGENIKAIYEINYKRDFFSNRLFIYILILFFTTFYIRLIYKLISRFVDDRILSRLSILSKSFEKLTTNEDASIKIYENDEIGDLIKKFNVFQKTINEKNAELSKEYQEKNYLQLAINHDLKTPLTSIRAMNELMILNKEYDENRLKSVIDKVDSMKKMLDDLLNYNMLSSKADLDLELVDIDEAWDTISYGYEDIGISSDREIKFYKNLDGEFEINVESIDRALGNLIVNAIKYSIKDSIITVFAFSNKEDLLSKFPFLEGKISTGNKALYIGVVNRAEIIDPSKLEKIKSPFYKLDKARRSTEGLGLGLSIVSIIAQKNNGHFELFQEDGYLCSIIIIDEN</sequence>
<dbReference type="Gene3D" id="1.10.287.130">
    <property type="match status" value="1"/>
</dbReference>
<dbReference type="InterPro" id="IPR003661">
    <property type="entry name" value="HisK_dim/P_dom"/>
</dbReference>
<evidence type="ECO:0000256" key="11">
    <source>
        <dbReference type="ARBA" id="ARBA00022989"/>
    </source>
</evidence>
<dbReference type="GO" id="GO:0000155">
    <property type="term" value="F:phosphorelay sensor kinase activity"/>
    <property type="evidence" value="ECO:0007669"/>
    <property type="project" value="InterPro"/>
</dbReference>
<evidence type="ECO:0000259" key="15">
    <source>
        <dbReference type="PROSITE" id="PS50109"/>
    </source>
</evidence>
<evidence type="ECO:0000256" key="12">
    <source>
        <dbReference type="ARBA" id="ARBA00023012"/>
    </source>
</evidence>
<dbReference type="AlphaFoldDB" id="A0AAW9MZI0"/>
<dbReference type="Gene3D" id="6.10.340.10">
    <property type="match status" value="1"/>
</dbReference>
<dbReference type="GO" id="GO:0005524">
    <property type="term" value="F:ATP binding"/>
    <property type="evidence" value="ECO:0007669"/>
    <property type="project" value="UniProtKB-KW"/>
</dbReference>
<evidence type="ECO:0000259" key="16">
    <source>
        <dbReference type="PROSITE" id="PS50885"/>
    </source>
</evidence>
<dbReference type="PANTHER" id="PTHR45528">
    <property type="entry name" value="SENSOR HISTIDINE KINASE CPXA"/>
    <property type="match status" value="1"/>
</dbReference>
<dbReference type="PANTHER" id="PTHR45528:SF1">
    <property type="entry name" value="SENSOR HISTIDINE KINASE CPXA"/>
    <property type="match status" value="1"/>
</dbReference>
<dbReference type="PROSITE" id="PS50109">
    <property type="entry name" value="HIS_KIN"/>
    <property type="match status" value="1"/>
</dbReference>
<dbReference type="Proteomes" id="UP001357733">
    <property type="component" value="Unassembled WGS sequence"/>
</dbReference>
<evidence type="ECO:0000256" key="13">
    <source>
        <dbReference type="ARBA" id="ARBA00023136"/>
    </source>
</evidence>
<keyword evidence="5" id="KW-0597">Phosphoprotein</keyword>
<dbReference type="Pfam" id="PF02518">
    <property type="entry name" value="HATPase_c"/>
    <property type="match status" value="1"/>
</dbReference>
<proteinExistence type="predicted"/>
<feature type="domain" description="Histidine kinase" evidence="15">
    <location>
        <begin position="239"/>
        <end position="466"/>
    </location>
</feature>
<dbReference type="CDD" id="cd00082">
    <property type="entry name" value="HisKA"/>
    <property type="match status" value="1"/>
</dbReference>
<evidence type="ECO:0000256" key="10">
    <source>
        <dbReference type="ARBA" id="ARBA00022840"/>
    </source>
</evidence>
<evidence type="ECO:0000256" key="3">
    <source>
        <dbReference type="ARBA" id="ARBA00012438"/>
    </source>
</evidence>
<evidence type="ECO:0000256" key="4">
    <source>
        <dbReference type="ARBA" id="ARBA00022475"/>
    </source>
</evidence>
<dbReference type="CDD" id="cd00075">
    <property type="entry name" value="HATPase"/>
    <property type="match status" value="1"/>
</dbReference>
<dbReference type="Pfam" id="PF00512">
    <property type="entry name" value="HisKA"/>
    <property type="match status" value="1"/>
</dbReference>
<keyword evidence="6" id="KW-0808">Transferase</keyword>
<reference evidence="17 18" key="1">
    <citation type="submission" date="2024-01" db="EMBL/GenBank/DDBJ databases">
        <title>Complete genome sequence of Citroniella saccharovorans strain M6.X9, isolated from human fecal sample.</title>
        <authorList>
            <person name="Cheng G."/>
            <person name="Westerholm M."/>
            <person name="Schnurer A."/>
        </authorList>
    </citation>
    <scope>NUCLEOTIDE SEQUENCE [LARGE SCALE GENOMIC DNA]</scope>
    <source>
        <strain evidence="17 18">DSM 29873</strain>
    </source>
</reference>
<evidence type="ECO:0000256" key="5">
    <source>
        <dbReference type="ARBA" id="ARBA00022553"/>
    </source>
</evidence>
<evidence type="ECO:0000256" key="7">
    <source>
        <dbReference type="ARBA" id="ARBA00022692"/>
    </source>
</evidence>
<dbReference type="InterPro" id="IPR003660">
    <property type="entry name" value="HAMP_dom"/>
</dbReference>